<protein>
    <recommendedName>
        <fullName evidence="1">Thioesterase domain-containing protein</fullName>
    </recommendedName>
</protein>
<evidence type="ECO:0000313" key="2">
    <source>
        <dbReference type="EMBL" id="EXI79844.1"/>
    </source>
</evidence>
<dbReference type="PANTHER" id="PTHR47260">
    <property type="entry name" value="UPF0644 PROTEIN PB2B4.06"/>
    <property type="match status" value="1"/>
</dbReference>
<organism evidence="2 3">
    <name type="scientific">Candidatus Accumulibacter appositus</name>
    <dbReference type="NCBI Taxonomy" id="1454003"/>
    <lineage>
        <taxon>Bacteria</taxon>
        <taxon>Pseudomonadati</taxon>
        <taxon>Pseudomonadota</taxon>
        <taxon>Betaproteobacteria</taxon>
        <taxon>Candidatus Accumulibacter</taxon>
    </lineage>
</organism>
<name>A0A011QLV0_9PROT</name>
<dbReference type="InterPro" id="IPR052061">
    <property type="entry name" value="PTE-AB_protein"/>
</dbReference>
<dbReference type="EMBL" id="JEMX01000045">
    <property type="protein sequence ID" value="EXI79844.1"/>
    <property type="molecule type" value="Genomic_DNA"/>
</dbReference>
<dbReference type="InterPro" id="IPR029069">
    <property type="entry name" value="HotDog_dom_sf"/>
</dbReference>
<accession>A0A011QLV0</accession>
<dbReference type="Pfam" id="PF03061">
    <property type="entry name" value="4HBT"/>
    <property type="match status" value="1"/>
</dbReference>
<dbReference type="STRING" id="1454003.AW10_02141"/>
<dbReference type="PATRIC" id="fig|1454003.3.peg.2182"/>
<dbReference type="AlphaFoldDB" id="A0A011QLV0"/>
<dbReference type="PANTHER" id="PTHR47260:SF1">
    <property type="entry name" value="UPF0644 PROTEIN PB2B4.06"/>
    <property type="match status" value="1"/>
</dbReference>
<reference evidence="2 3" key="1">
    <citation type="submission" date="2014-02" db="EMBL/GenBank/DDBJ databases">
        <title>Expanding our view of genomic diversity in Candidatus Accumulibacter clades.</title>
        <authorList>
            <person name="Skennerton C.T."/>
            <person name="Barr J.J."/>
            <person name="Slater F.R."/>
            <person name="Bond P.L."/>
            <person name="Tyson G.W."/>
        </authorList>
    </citation>
    <scope>NUCLEOTIDE SEQUENCE [LARGE SCALE GENOMIC DNA]</scope>
    <source>
        <strain evidence="3">BA-92</strain>
    </source>
</reference>
<evidence type="ECO:0000313" key="3">
    <source>
        <dbReference type="Proteomes" id="UP000021816"/>
    </source>
</evidence>
<dbReference type="Gene3D" id="3.10.129.10">
    <property type="entry name" value="Hotdog Thioesterase"/>
    <property type="match status" value="1"/>
</dbReference>
<gene>
    <name evidence="2" type="ORF">AW10_02141</name>
</gene>
<dbReference type="SUPFAM" id="SSF54637">
    <property type="entry name" value="Thioesterase/thiol ester dehydrase-isomerase"/>
    <property type="match status" value="1"/>
</dbReference>
<evidence type="ECO:0000259" key="1">
    <source>
        <dbReference type="Pfam" id="PF03061"/>
    </source>
</evidence>
<dbReference type="Proteomes" id="UP000021816">
    <property type="component" value="Unassembled WGS sequence"/>
</dbReference>
<sequence length="161" mass="17074">MPSTAFQDCYPDDFAHCYGCGKNNEHGHHLKSHWDDSDGDTTVARFTPQPYHTGGVPGNVYGGLIASLLDCHGAGSAAAAACKAEGREMGSAPPMRFVTASLKVDYLRPTPIDGELEVRGEIVEVKPRKVTVSLSLSAHGEVCARGHMIAVRLPDSAAGQQ</sequence>
<dbReference type="InterPro" id="IPR006683">
    <property type="entry name" value="Thioestr_dom"/>
</dbReference>
<proteinExistence type="predicted"/>
<dbReference type="GO" id="GO:0016790">
    <property type="term" value="F:thiolester hydrolase activity"/>
    <property type="evidence" value="ECO:0007669"/>
    <property type="project" value="UniProtKB-ARBA"/>
</dbReference>
<comment type="caution">
    <text evidence="2">The sequence shown here is derived from an EMBL/GenBank/DDBJ whole genome shotgun (WGS) entry which is preliminary data.</text>
</comment>
<dbReference type="CDD" id="cd03443">
    <property type="entry name" value="PaaI_thioesterase"/>
    <property type="match status" value="1"/>
</dbReference>
<feature type="domain" description="Thioesterase" evidence="1">
    <location>
        <begin position="58"/>
        <end position="136"/>
    </location>
</feature>